<proteinExistence type="predicted"/>
<protein>
    <submittedName>
        <fullName evidence="1">Uncharacterized protein</fullName>
    </submittedName>
</protein>
<evidence type="ECO:0000313" key="2">
    <source>
        <dbReference type="Proteomes" id="UP001151760"/>
    </source>
</evidence>
<comment type="caution">
    <text evidence="1">The sequence shown here is derived from an EMBL/GenBank/DDBJ whole genome shotgun (WGS) entry which is preliminary data.</text>
</comment>
<gene>
    <name evidence="1" type="ORF">Tco_0840602</name>
</gene>
<organism evidence="1 2">
    <name type="scientific">Tanacetum coccineum</name>
    <dbReference type="NCBI Taxonomy" id="301880"/>
    <lineage>
        <taxon>Eukaryota</taxon>
        <taxon>Viridiplantae</taxon>
        <taxon>Streptophyta</taxon>
        <taxon>Embryophyta</taxon>
        <taxon>Tracheophyta</taxon>
        <taxon>Spermatophyta</taxon>
        <taxon>Magnoliopsida</taxon>
        <taxon>eudicotyledons</taxon>
        <taxon>Gunneridae</taxon>
        <taxon>Pentapetalae</taxon>
        <taxon>asterids</taxon>
        <taxon>campanulids</taxon>
        <taxon>Asterales</taxon>
        <taxon>Asteraceae</taxon>
        <taxon>Asteroideae</taxon>
        <taxon>Anthemideae</taxon>
        <taxon>Anthemidinae</taxon>
        <taxon>Tanacetum</taxon>
    </lineage>
</organism>
<reference evidence="1" key="1">
    <citation type="journal article" date="2022" name="Int. J. Mol. Sci.">
        <title>Draft Genome of Tanacetum Coccineum: Genomic Comparison of Closely Related Tanacetum-Family Plants.</title>
        <authorList>
            <person name="Yamashiro T."/>
            <person name="Shiraishi A."/>
            <person name="Nakayama K."/>
            <person name="Satake H."/>
        </authorList>
    </citation>
    <scope>NUCLEOTIDE SEQUENCE</scope>
</reference>
<dbReference type="EMBL" id="BQNB010012643">
    <property type="protein sequence ID" value="GJT06140.1"/>
    <property type="molecule type" value="Genomic_DNA"/>
</dbReference>
<reference evidence="1" key="2">
    <citation type="submission" date="2022-01" db="EMBL/GenBank/DDBJ databases">
        <authorList>
            <person name="Yamashiro T."/>
            <person name="Shiraishi A."/>
            <person name="Satake H."/>
            <person name="Nakayama K."/>
        </authorList>
    </citation>
    <scope>NUCLEOTIDE SEQUENCE</scope>
</reference>
<name>A0ABQ5AU20_9ASTR</name>
<accession>A0ABQ5AU20</accession>
<dbReference type="Proteomes" id="UP001151760">
    <property type="component" value="Unassembled WGS sequence"/>
</dbReference>
<evidence type="ECO:0000313" key="1">
    <source>
        <dbReference type="EMBL" id="GJT06140.1"/>
    </source>
</evidence>
<keyword evidence="2" id="KW-1185">Reference proteome</keyword>
<sequence>MMKMEYTHKDRDEFVDYSWERAFSIKGDVYSDWCLEFFSTMYFERKYDRTKIMKEKCIWFRLRGEEHVFTLLEFTIVIDLYETSDLKHQLFNIHFNKLEINDKGFDHIEYWNRIGERTNGNKRATTIKDPLL</sequence>